<evidence type="ECO:0000256" key="2">
    <source>
        <dbReference type="SAM" id="Phobius"/>
    </source>
</evidence>
<name>A0A3P6TVG2_ANISI</name>
<dbReference type="EMBL" id="UYRR01037332">
    <property type="protein sequence ID" value="VDK69994.1"/>
    <property type="molecule type" value="Genomic_DNA"/>
</dbReference>
<keyword evidence="2" id="KW-0812">Transmembrane</keyword>
<sequence>MCIKGDQNRAGSVTRRVRPSFADDVYDKEHHQSSAEDGGDSGSLAAATGDGRDNRGVASAKAPPPHFGTPPMSQQFGAVPADIIIECGGTCGANGTEMCESALAQRRSAQLPKLKDIASGTRAGGGGASGVGGETQGGGGGARMRAESSEFSEEFRNFVLQSRFEMTDLEFVYTDCDTHAAELAELYTYSEIDDWALNVQAYRNYADSKRVGLFFIIIYYYYLIYLLYIVIIYYSYIYYY</sequence>
<feature type="region of interest" description="Disordered" evidence="1">
    <location>
        <begin position="118"/>
        <end position="144"/>
    </location>
</feature>
<dbReference type="OrthoDB" id="5856206at2759"/>
<evidence type="ECO:0000313" key="3">
    <source>
        <dbReference type="EMBL" id="VDK69994.1"/>
    </source>
</evidence>
<keyword evidence="2" id="KW-0472">Membrane</keyword>
<accession>A0A3P6TVG2</accession>
<proteinExistence type="predicted"/>
<evidence type="ECO:0000256" key="1">
    <source>
        <dbReference type="SAM" id="MobiDB-lite"/>
    </source>
</evidence>
<feature type="transmembrane region" description="Helical" evidence="2">
    <location>
        <begin position="213"/>
        <end position="236"/>
    </location>
</feature>
<dbReference type="Proteomes" id="UP000267096">
    <property type="component" value="Unassembled WGS sequence"/>
</dbReference>
<reference evidence="3 4" key="1">
    <citation type="submission" date="2018-11" db="EMBL/GenBank/DDBJ databases">
        <authorList>
            <consortium name="Pathogen Informatics"/>
        </authorList>
    </citation>
    <scope>NUCLEOTIDE SEQUENCE [LARGE SCALE GENOMIC DNA]</scope>
</reference>
<protein>
    <submittedName>
        <fullName evidence="3">Uncharacterized protein</fullName>
    </submittedName>
</protein>
<gene>
    <name evidence="3" type="ORF">ASIM_LOCUS19490</name>
</gene>
<evidence type="ECO:0000313" key="4">
    <source>
        <dbReference type="Proteomes" id="UP000267096"/>
    </source>
</evidence>
<keyword evidence="2" id="KW-1133">Transmembrane helix</keyword>
<feature type="compositionally biased region" description="Basic and acidic residues" evidence="1">
    <location>
        <begin position="25"/>
        <end position="34"/>
    </location>
</feature>
<keyword evidence="4" id="KW-1185">Reference proteome</keyword>
<feature type="region of interest" description="Disordered" evidence="1">
    <location>
        <begin position="1"/>
        <end position="75"/>
    </location>
</feature>
<organism evidence="3 4">
    <name type="scientific">Anisakis simplex</name>
    <name type="common">Herring worm</name>
    <dbReference type="NCBI Taxonomy" id="6269"/>
    <lineage>
        <taxon>Eukaryota</taxon>
        <taxon>Metazoa</taxon>
        <taxon>Ecdysozoa</taxon>
        <taxon>Nematoda</taxon>
        <taxon>Chromadorea</taxon>
        <taxon>Rhabditida</taxon>
        <taxon>Spirurina</taxon>
        <taxon>Ascaridomorpha</taxon>
        <taxon>Ascaridoidea</taxon>
        <taxon>Anisakidae</taxon>
        <taxon>Anisakis</taxon>
        <taxon>Anisakis simplex complex</taxon>
    </lineage>
</organism>
<feature type="compositionally biased region" description="Gly residues" evidence="1">
    <location>
        <begin position="122"/>
        <end position="142"/>
    </location>
</feature>
<dbReference type="AlphaFoldDB" id="A0A3P6TVG2"/>